<dbReference type="AlphaFoldDB" id="A0A9P4N8H7"/>
<evidence type="ECO:0000259" key="1">
    <source>
        <dbReference type="Pfam" id="PF06985"/>
    </source>
</evidence>
<name>A0A9P4N8H7_9PLEO</name>
<evidence type="ECO:0000313" key="2">
    <source>
        <dbReference type="EMBL" id="KAF2264851.1"/>
    </source>
</evidence>
<dbReference type="EMBL" id="ML986613">
    <property type="protein sequence ID" value="KAF2264851.1"/>
    <property type="molecule type" value="Genomic_DNA"/>
</dbReference>
<reference evidence="3" key="1">
    <citation type="journal article" date="2020" name="Stud. Mycol.">
        <title>101 Dothideomycetes genomes: A test case for predicting lifestyles and emergence of pathogens.</title>
        <authorList>
            <person name="Haridas S."/>
            <person name="Albert R."/>
            <person name="Binder M."/>
            <person name="Bloem J."/>
            <person name="LaButti K."/>
            <person name="Salamov A."/>
            <person name="Andreopoulos B."/>
            <person name="Baker S."/>
            <person name="Barry K."/>
            <person name="Bills G."/>
            <person name="Bluhm B."/>
            <person name="Cannon C."/>
            <person name="Castanera R."/>
            <person name="Culley D."/>
            <person name="Daum C."/>
            <person name="Ezra D."/>
            <person name="Gonzalez J."/>
            <person name="Henrissat B."/>
            <person name="Kuo A."/>
            <person name="Liang C."/>
            <person name="Lipzen A."/>
            <person name="Lutzoni F."/>
            <person name="Magnuson J."/>
            <person name="Mondo S."/>
            <person name="Nolan M."/>
            <person name="Ohm R."/>
            <person name="Pangilinan J."/>
            <person name="Park H.-J."/>
            <person name="Ramirez L."/>
            <person name="Alfaro M."/>
            <person name="Sun H."/>
            <person name="Tritt A."/>
            <person name="Yoshinaga Y."/>
            <person name="Zwiers L.-H."/>
            <person name="Turgeon B."/>
            <person name="Goodwin S."/>
            <person name="Spatafora J."/>
            <person name="Crous P."/>
            <person name="Grigoriev I."/>
        </authorList>
    </citation>
    <scope>NUCLEOTIDE SEQUENCE [LARGE SCALE GENOMIC DNA]</scope>
    <source>
        <strain evidence="3">CBS 304.66</strain>
    </source>
</reference>
<dbReference type="OrthoDB" id="2958217at2759"/>
<accession>A0A9P4N8H7</accession>
<protein>
    <submittedName>
        <fullName evidence="2">HET-domain-containing protein</fullName>
    </submittedName>
</protein>
<proteinExistence type="predicted"/>
<dbReference type="Pfam" id="PF06985">
    <property type="entry name" value="HET"/>
    <property type="match status" value="1"/>
</dbReference>
<feature type="domain" description="Heterokaryon incompatibility" evidence="1">
    <location>
        <begin position="1"/>
        <end position="140"/>
    </location>
</feature>
<dbReference type="Proteomes" id="UP000800093">
    <property type="component" value="Unassembled WGS sequence"/>
</dbReference>
<gene>
    <name evidence="2" type="ORF">CC78DRAFT_437993</name>
</gene>
<dbReference type="PANTHER" id="PTHR33112">
    <property type="entry name" value="DOMAIN PROTEIN, PUTATIVE-RELATED"/>
    <property type="match status" value="1"/>
</dbReference>
<feature type="non-terminal residue" evidence="2">
    <location>
        <position position="284"/>
    </location>
</feature>
<sequence>YAALSHCWGPESNIMKATTNNLKDLHMEIDESALSKSFRDAIKTTRILHIKYLWIDALCVVQDDVSDWHKEASQMGEYYKNAVLTLSALSAPNGDVGFLIPRRHECVQLEAGWGIRNASRPWEEVFENSPLSRRAWALQERLLSTRVLHFGNDEIFWECLSFSARESNYALKKEYPMSLETFEIIFQRSLPESGSRIRCRDAMRSWYEIVCKYSGLELTVQSDIFPGIAGIAQRFQQTTDFHYMAGLWLEHALCGLLWHADCVTEHKRLQEVPTWSWASLSGRV</sequence>
<feature type="non-terminal residue" evidence="2">
    <location>
        <position position="1"/>
    </location>
</feature>
<dbReference type="InterPro" id="IPR010730">
    <property type="entry name" value="HET"/>
</dbReference>
<evidence type="ECO:0000313" key="3">
    <source>
        <dbReference type="Proteomes" id="UP000800093"/>
    </source>
</evidence>
<comment type="caution">
    <text evidence="2">The sequence shown here is derived from an EMBL/GenBank/DDBJ whole genome shotgun (WGS) entry which is preliminary data.</text>
</comment>
<keyword evidence="3" id="KW-1185">Reference proteome</keyword>
<dbReference type="PANTHER" id="PTHR33112:SF9">
    <property type="entry name" value="HETEROKARYON INCOMPATIBILITY DOMAIN-CONTAINING PROTEIN"/>
    <property type="match status" value="1"/>
</dbReference>
<organism evidence="2 3">
    <name type="scientific">Lojkania enalia</name>
    <dbReference type="NCBI Taxonomy" id="147567"/>
    <lineage>
        <taxon>Eukaryota</taxon>
        <taxon>Fungi</taxon>
        <taxon>Dikarya</taxon>
        <taxon>Ascomycota</taxon>
        <taxon>Pezizomycotina</taxon>
        <taxon>Dothideomycetes</taxon>
        <taxon>Pleosporomycetidae</taxon>
        <taxon>Pleosporales</taxon>
        <taxon>Pleosporales incertae sedis</taxon>
        <taxon>Lojkania</taxon>
    </lineage>
</organism>